<gene>
    <name evidence="11 12" type="primary">tal</name>
    <name evidence="12" type="ORF">ACFYU5_25630</name>
</gene>
<comment type="subcellular location">
    <subcellularLocation>
        <location evidence="2 11">Cytoplasm</location>
    </subcellularLocation>
</comment>
<dbReference type="Proteomes" id="UP001601442">
    <property type="component" value="Unassembled WGS sequence"/>
</dbReference>
<dbReference type="SUPFAM" id="SSF51569">
    <property type="entry name" value="Aldolase"/>
    <property type="match status" value="1"/>
</dbReference>
<dbReference type="InterPro" id="IPR013785">
    <property type="entry name" value="Aldolase_TIM"/>
</dbReference>
<evidence type="ECO:0000256" key="11">
    <source>
        <dbReference type="HAMAP-Rule" id="MF_00493"/>
    </source>
</evidence>
<evidence type="ECO:0000256" key="2">
    <source>
        <dbReference type="ARBA" id="ARBA00004496"/>
    </source>
</evidence>
<name>A0ABW6P9G8_9NOCA</name>
<protein>
    <recommendedName>
        <fullName evidence="6 11">Transaldolase</fullName>
        <ecNumber evidence="5 11">2.2.1.2</ecNumber>
    </recommendedName>
</protein>
<keyword evidence="7 11" id="KW-0963">Cytoplasm</keyword>
<evidence type="ECO:0000256" key="6">
    <source>
        <dbReference type="ARBA" id="ARBA00018292"/>
    </source>
</evidence>
<evidence type="ECO:0000256" key="10">
    <source>
        <dbReference type="ARBA" id="ARBA00023270"/>
    </source>
</evidence>
<evidence type="ECO:0000256" key="8">
    <source>
        <dbReference type="ARBA" id="ARBA00022679"/>
    </source>
</evidence>
<organism evidence="12 13">
    <name type="scientific">Nocardia aobensis</name>
    <dbReference type="NCBI Taxonomy" id="257277"/>
    <lineage>
        <taxon>Bacteria</taxon>
        <taxon>Bacillati</taxon>
        <taxon>Actinomycetota</taxon>
        <taxon>Actinomycetes</taxon>
        <taxon>Mycobacteriales</taxon>
        <taxon>Nocardiaceae</taxon>
        <taxon>Nocardia</taxon>
    </lineage>
</organism>
<reference evidence="12 13" key="1">
    <citation type="submission" date="2024-10" db="EMBL/GenBank/DDBJ databases">
        <title>The Natural Products Discovery Center: Release of the First 8490 Sequenced Strains for Exploring Actinobacteria Biosynthetic Diversity.</title>
        <authorList>
            <person name="Kalkreuter E."/>
            <person name="Kautsar S.A."/>
            <person name="Yang D."/>
            <person name="Bader C.D."/>
            <person name="Teijaro C.N."/>
            <person name="Fluegel L."/>
            <person name="Davis C.M."/>
            <person name="Simpson J.R."/>
            <person name="Lauterbach L."/>
            <person name="Steele A.D."/>
            <person name="Gui C."/>
            <person name="Meng S."/>
            <person name="Li G."/>
            <person name="Viehrig K."/>
            <person name="Ye F."/>
            <person name="Su P."/>
            <person name="Kiefer A.F."/>
            <person name="Nichols A."/>
            <person name="Cepeda A.J."/>
            <person name="Yan W."/>
            <person name="Fan B."/>
            <person name="Jiang Y."/>
            <person name="Adhikari A."/>
            <person name="Zheng C.-J."/>
            <person name="Schuster L."/>
            <person name="Cowan T.M."/>
            <person name="Smanski M.J."/>
            <person name="Chevrette M.G."/>
            <person name="De Carvalho L.P.S."/>
            <person name="Shen B."/>
        </authorList>
    </citation>
    <scope>NUCLEOTIDE SEQUENCE [LARGE SCALE GENOMIC DNA]</scope>
    <source>
        <strain evidence="12 13">NPDC004119</strain>
    </source>
</reference>
<dbReference type="EC" id="2.2.1.2" evidence="5 11"/>
<keyword evidence="13" id="KW-1185">Reference proteome</keyword>
<dbReference type="PIRSF" id="PIRSF036915">
    <property type="entry name" value="Trnald_Bac_Plnt"/>
    <property type="match status" value="1"/>
</dbReference>
<comment type="similarity">
    <text evidence="4 11">Belongs to the transaldolase family. Type 2 subfamily.</text>
</comment>
<dbReference type="PANTHER" id="PTHR10683:SF31">
    <property type="entry name" value="TRANSALDOLASE"/>
    <property type="match status" value="1"/>
</dbReference>
<comment type="catalytic activity">
    <reaction evidence="11">
        <text>D-sedoheptulose 7-phosphate + D-glyceraldehyde 3-phosphate = D-erythrose 4-phosphate + beta-D-fructose 6-phosphate</text>
        <dbReference type="Rhea" id="RHEA:17053"/>
        <dbReference type="ChEBI" id="CHEBI:16897"/>
        <dbReference type="ChEBI" id="CHEBI:57483"/>
        <dbReference type="ChEBI" id="CHEBI:57634"/>
        <dbReference type="ChEBI" id="CHEBI:59776"/>
        <dbReference type="EC" id="2.2.1.2"/>
    </reaction>
</comment>
<evidence type="ECO:0000313" key="13">
    <source>
        <dbReference type="Proteomes" id="UP001601442"/>
    </source>
</evidence>
<evidence type="ECO:0000256" key="3">
    <source>
        <dbReference type="ARBA" id="ARBA00004857"/>
    </source>
</evidence>
<dbReference type="NCBIfam" id="TIGR00876">
    <property type="entry name" value="tal_mycobact"/>
    <property type="match status" value="1"/>
</dbReference>
<dbReference type="EMBL" id="JBIAMT010000005">
    <property type="protein sequence ID" value="MFF0499805.1"/>
    <property type="molecule type" value="Genomic_DNA"/>
</dbReference>
<keyword evidence="9 11" id="KW-0570">Pentose shunt</keyword>
<dbReference type="PANTHER" id="PTHR10683">
    <property type="entry name" value="TRANSALDOLASE"/>
    <property type="match status" value="1"/>
</dbReference>
<dbReference type="Gene3D" id="3.20.20.70">
    <property type="entry name" value="Aldolase class I"/>
    <property type="match status" value="1"/>
</dbReference>
<feature type="active site" description="Schiff-base intermediate with substrate" evidence="11">
    <location>
        <position position="140"/>
    </location>
</feature>
<evidence type="ECO:0000256" key="5">
    <source>
        <dbReference type="ARBA" id="ARBA00013151"/>
    </source>
</evidence>
<accession>A0ABW6P9G8</accession>
<dbReference type="InterPro" id="IPR001585">
    <property type="entry name" value="TAL/FSA"/>
</dbReference>
<dbReference type="RefSeq" id="WP_387398564.1">
    <property type="nucleotide sequence ID" value="NZ_JBIAMT010000005.1"/>
</dbReference>
<evidence type="ECO:0000256" key="1">
    <source>
        <dbReference type="ARBA" id="ARBA00003518"/>
    </source>
</evidence>
<comment type="caution">
    <text evidence="12">The sequence shown here is derived from an EMBL/GenBank/DDBJ whole genome shotgun (WGS) entry which is preliminary data.</text>
</comment>
<evidence type="ECO:0000256" key="4">
    <source>
        <dbReference type="ARBA" id="ARBA00008426"/>
    </source>
</evidence>
<evidence type="ECO:0000256" key="7">
    <source>
        <dbReference type="ARBA" id="ARBA00022490"/>
    </source>
</evidence>
<dbReference type="NCBIfam" id="NF002881">
    <property type="entry name" value="PRK03343.1"/>
    <property type="match status" value="1"/>
</dbReference>
<dbReference type="CDD" id="cd00955">
    <property type="entry name" value="Transaldolase_like"/>
    <property type="match status" value="1"/>
</dbReference>
<evidence type="ECO:0000313" key="12">
    <source>
        <dbReference type="EMBL" id="MFF0499805.1"/>
    </source>
</evidence>
<comment type="pathway">
    <text evidence="3 11">Carbohydrate degradation; pentose phosphate pathway; D-glyceraldehyde 3-phosphate and beta-D-fructose 6-phosphate from D-ribose 5-phosphate and D-xylulose 5-phosphate (non-oxidative stage): step 2/3.</text>
</comment>
<proteinExistence type="inferred from homology"/>
<keyword evidence="10 11" id="KW-0704">Schiff base</keyword>
<dbReference type="HAMAP" id="MF_00493">
    <property type="entry name" value="Transaldolase_2"/>
    <property type="match status" value="1"/>
</dbReference>
<comment type="function">
    <text evidence="1 11">Transaldolase is important for the balance of metabolites in the pentose-phosphate pathway.</text>
</comment>
<dbReference type="InterPro" id="IPR004732">
    <property type="entry name" value="Transaldolase_2"/>
</dbReference>
<keyword evidence="8 11" id="KW-0808">Transferase</keyword>
<dbReference type="Pfam" id="PF00923">
    <property type="entry name" value="TAL_FSA"/>
    <property type="match status" value="1"/>
</dbReference>
<dbReference type="GO" id="GO:0004801">
    <property type="term" value="F:transaldolase activity"/>
    <property type="evidence" value="ECO:0007669"/>
    <property type="project" value="UniProtKB-EC"/>
</dbReference>
<evidence type="ECO:0000256" key="9">
    <source>
        <dbReference type="ARBA" id="ARBA00023126"/>
    </source>
</evidence>
<sequence length="369" mass="40480">MNRTLKGLADEGVSVWLDDLSRHLLRSGELAELTRSGTVVGLTTNPTIFHNALGQDAEYEEELQVLRGRGVSALEAVRTLTTGDVRSACDVLWPVYRETGGRDGRVSIEVDPRWAHDTGRTLEEARQLWRLIDRPNVMIKIPATVEGLPAITTCLAEGISVNVTLIFSVRRYHQVIDAFLAGLEQARAAGRPLAGIGAVASFFISRVDTEVDRRLDVLATSEAAALRGRAAIANARLAYLRYENMLHDPRWLELAAAGASPLRPLWASTGVKDPAYADTRYVMELVAPGTVNTMPAATLDAVIAHGTVLGDRIRPNYDDAWEVFAQLGELGIDFDDVLEQLEREGIAKFQTSWQALIEDVDRLLSGVRS</sequence>